<organism evidence="1">
    <name type="scientific">viral metagenome</name>
    <dbReference type="NCBI Taxonomy" id="1070528"/>
    <lineage>
        <taxon>unclassified sequences</taxon>
        <taxon>metagenomes</taxon>
        <taxon>organismal metagenomes</taxon>
    </lineage>
</organism>
<name>A0A6C0AC47_9ZZZZ</name>
<reference evidence="1" key="1">
    <citation type="journal article" date="2020" name="Nature">
        <title>Giant virus diversity and host interactions through global metagenomics.</title>
        <authorList>
            <person name="Schulz F."/>
            <person name="Roux S."/>
            <person name="Paez-Espino D."/>
            <person name="Jungbluth S."/>
            <person name="Walsh D.A."/>
            <person name="Denef V.J."/>
            <person name="McMahon K.D."/>
            <person name="Konstantinidis K.T."/>
            <person name="Eloe-Fadrosh E.A."/>
            <person name="Kyrpides N.C."/>
            <person name="Woyke T."/>
        </authorList>
    </citation>
    <scope>NUCLEOTIDE SEQUENCE</scope>
    <source>
        <strain evidence="1">GVMAG-S-1004661-13</strain>
    </source>
</reference>
<sequence length="81" mass="9718">MINIMTKLSNNLYSADKNKEINKKMSFEIIRIEDPDKCFNRNCLGNRCNINDDKKDFCYTHYTKYLKDLEEDNQNDQNDDI</sequence>
<dbReference type="AlphaFoldDB" id="A0A6C0AC47"/>
<proteinExistence type="predicted"/>
<dbReference type="EMBL" id="MN740544">
    <property type="protein sequence ID" value="QHS77277.1"/>
    <property type="molecule type" value="Genomic_DNA"/>
</dbReference>
<accession>A0A6C0AC47</accession>
<evidence type="ECO:0000313" key="1">
    <source>
        <dbReference type="EMBL" id="QHS77277.1"/>
    </source>
</evidence>
<protein>
    <submittedName>
        <fullName evidence="1">Uncharacterized protein</fullName>
    </submittedName>
</protein>